<dbReference type="PANTHER" id="PTHR43160">
    <property type="entry name" value="ACONITATE HYDRATASE B"/>
    <property type="match status" value="1"/>
</dbReference>
<dbReference type="FunFam" id="3.30.499.10:FF:000003">
    <property type="entry name" value="Aconitate hydratase, mitochondrial"/>
    <property type="match status" value="1"/>
</dbReference>
<dbReference type="PROSITE" id="PS01244">
    <property type="entry name" value="ACONITASE_2"/>
    <property type="match status" value="1"/>
</dbReference>
<evidence type="ECO:0000256" key="13">
    <source>
        <dbReference type="RuleBase" id="RU362107"/>
    </source>
</evidence>
<keyword evidence="11 13" id="KW-0456">Lyase</keyword>
<evidence type="ECO:0000256" key="8">
    <source>
        <dbReference type="ARBA" id="ARBA00023004"/>
    </source>
</evidence>
<dbReference type="UniPathway" id="UPA00223">
    <property type="reaction ID" value="UER00718"/>
</dbReference>
<comment type="pathway">
    <text evidence="3">Carbohydrate metabolism; tricarboxylic acid cycle; isocitrate from oxaloacetate: step 2/2.</text>
</comment>
<dbReference type="AlphaFoldDB" id="A0A2A3EDI2"/>
<dbReference type="GO" id="GO:0006099">
    <property type="term" value="P:tricarboxylic acid cycle"/>
    <property type="evidence" value="ECO:0007669"/>
    <property type="project" value="UniProtKB-UniPathway"/>
</dbReference>
<comment type="cofactor">
    <cofactor evidence="13">
        <name>[4Fe-4S] cluster</name>
        <dbReference type="ChEBI" id="CHEBI:49883"/>
    </cofactor>
    <text evidence="13">Binds 1 [4Fe-4S] cluster per subunit.</text>
</comment>
<dbReference type="InterPro" id="IPR050926">
    <property type="entry name" value="Aconitase/IPM_isomerase"/>
</dbReference>
<dbReference type="Gene3D" id="3.40.1060.10">
    <property type="entry name" value="Aconitase, Domain 2"/>
    <property type="match status" value="1"/>
</dbReference>
<evidence type="ECO:0000256" key="9">
    <source>
        <dbReference type="ARBA" id="ARBA00023014"/>
    </source>
</evidence>
<evidence type="ECO:0000256" key="1">
    <source>
        <dbReference type="ARBA" id="ARBA00003113"/>
    </source>
</evidence>
<dbReference type="SUPFAM" id="SSF52016">
    <property type="entry name" value="LeuD/IlvD-like"/>
    <property type="match status" value="1"/>
</dbReference>
<dbReference type="FunFam" id="3.20.19.10:FF:000002">
    <property type="entry name" value="Aconitate hydratase, mitochondrial"/>
    <property type="match status" value="1"/>
</dbReference>
<comment type="catalytic activity">
    <reaction evidence="12 13">
        <text>citrate = D-threo-isocitrate</text>
        <dbReference type="Rhea" id="RHEA:10336"/>
        <dbReference type="ChEBI" id="CHEBI:15562"/>
        <dbReference type="ChEBI" id="CHEBI:16947"/>
        <dbReference type="EC" id="4.2.1.3"/>
    </reaction>
</comment>
<comment type="function">
    <text evidence="1">Catalyzes the isomerization of citrate to isocitrate via cis-aconitate.</text>
</comment>
<dbReference type="STRING" id="94128.A0A2A3EDI2"/>
<dbReference type="GO" id="GO:0005829">
    <property type="term" value="C:cytosol"/>
    <property type="evidence" value="ECO:0007669"/>
    <property type="project" value="TreeGrafter"/>
</dbReference>
<dbReference type="PROSITE" id="PS00450">
    <property type="entry name" value="ACONITASE_1"/>
    <property type="match status" value="1"/>
</dbReference>
<evidence type="ECO:0000256" key="12">
    <source>
        <dbReference type="ARBA" id="ARBA00023501"/>
    </source>
</evidence>
<evidence type="ECO:0000256" key="14">
    <source>
        <dbReference type="SAM" id="MobiDB-lite"/>
    </source>
</evidence>
<evidence type="ECO:0000259" key="15">
    <source>
        <dbReference type="Pfam" id="PF00330"/>
    </source>
</evidence>
<gene>
    <name evidence="17" type="ORF">APICC_02514</name>
</gene>
<dbReference type="InterPro" id="IPR036008">
    <property type="entry name" value="Aconitase_4Fe-4S_dom"/>
</dbReference>
<proteinExistence type="inferred from homology"/>
<accession>A0A2A3EDI2</accession>
<comment type="subcellular location">
    <subcellularLocation>
        <location evidence="2 13">Mitochondrion</location>
    </subcellularLocation>
</comment>
<dbReference type="FunFam" id="3.40.1060.10:FF:000001">
    <property type="entry name" value="Aconitate hydratase, mitochondrial"/>
    <property type="match status" value="1"/>
</dbReference>
<keyword evidence="8 13" id="KW-0408">Iron</keyword>
<dbReference type="InterPro" id="IPR001030">
    <property type="entry name" value="Acoase/IPM_deHydtase_lsu_aba"/>
</dbReference>
<dbReference type="GO" id="GO:0046872">
    <property type="term" value="F:metal ion binding"/>
    <property type="evidence" value="ECO:0007669"/>
    <property type="project" value="UniProtKB-UniRule"/>
</dbReference>
<evidence type="ECO:0000259" key="16">
    <source>
        <dbReference type="Pfam" id="PF00694"/>
    </source>
</evidence>
<dbReference type="NCBIfam" id="NF005558">
    <property type="entry name" value="PRK07229.1"/>
    <property type="match status" value="1"/>
</dbReference>
<dbReference type="InterPro" id="IPR018136">
    <property type="entry name" value="Aconitase_4Fe-4S_BS"/>
</dbReference>
<dbReference type="SUPFAM" id="SSF53732">
    <property type="entry name" value="Aconitase iron-sulfur domain"/>
    <property type="match status" value="1"/>
</dbReference>
<dbReference type="FunFam" id="3.30.499.10:FF:000004">
    <property type="entry name" value="Aconitate hydratase, mitochondrial"/>
    <property type="match status" value="1"/>
</dbReference>
<sequence>MSYCTRILRDQKLAIFVTDIQQRCFSASALSFAAQKVAMSKFDSTSYLPYDKLEEKLKVVRKRLNRPLTLSEKVLYSHLDEPDKQEIQRGSTYLRLRPDRVAMQDATAQMAMLQFISSGLPKVAVPSTIHCDHLIEAQVGGEQDLKRAKDINKEVYNFLKTAGAKYGVGFWNPGSGIIHQIILENYAFPGLLMIGTDSHTPNGGGLGCLCIGVGGADAVDVMANIPWELKCPKVIGVKLTGELKGWTSPKDIILKVAGILTVKGGTGAIVEYFGPGVESISCTGMATICNMGAEIGATTSIFPYNFRMQDYLRATGRAEIANAADLHRKSLLTADANAKYDQIIELDLSTLEPHVNGPFTPDLAHPISKLGETAKKNGWPNEIKVGLIGSCTNSSYEDMGRCANIAKQAIDNGLKAKSAFNVTPGSEQIRATIERDGIAEILRKFGGTVLANACGPCIGQWDRKDIKKGDKNTIVTSYNRNFTGRNDANPATHAFVTSPELVTALSLAGRLDFNPVTDKLKGKDGKEFLLKDPFGDELPSRGFDPGQDTYDAPPQDGSSVKVDVNPKSERLQLLEPFDKWDGKDLTDLTVLIKVKGKCTTDHISAAGPWLKYRGHLDNISNNMFIGAVNAENGEMNKIKNQLTGEWGKVPDVARHYKKNGVKWVAVGDENYGEGSSREHAALEPRHLGGRAIIVKSFARIHETNLKKQGLLPLTFANASDYDKIQPTDKISLLGLKDLAPGKPVQAEIKHKDGKVDKITLNHTLNEQQISWFKAGSALNRMKEIASGQ</sequence>
<dbReference type="NCBIfam" id="TIGR01340">
    <property type="entry name" value="aconitase_mito"/>
    <property type="match status" value="1"/>
</dbReference>
<dbReference type="InterPro" id="IPR006248">
    <property type="entry name" value="Aconitase_mito-like"/>
</dbReference>
<dbReference type="Gene3D" id="3.20.19.10">
    <property type="entry name" value="Aconitase, domain 4"/>
    <property type="match status" value="1"/>
</dbReference>
<dbReference type="Gene3D" id="3.30.499.10">
    <property type="entry name" value="Aconitase, domain 3"/>
    <property type="match status" value="2"/>
</dbReference>
<protein>
    <recommendedName>
        <fullName evidence="13">Aconitate hydratase, mitochondrial</fullName>
        <shortName evidence="13">Aconitase</shortName>
        <ecNumber evidence="13">4.2.1.3</ecNumber>
    </recommendedName>
</protein>
<keyword evidence="6 13" id="KW-0479">Metal-binding</keyword>
<dbReference type="EMBL" id="KZ288288">
    <property type="protein sequence ID" value="PBC29352.1"/>
    <property type="molecule type" value="Genomic_DNA"/>
</dbReference>
<dbReference type="InterPro" id="IPR015932">
    <property type="entry name" value="Aconitase_dom2"/>
</dbReference>
<evidence type="ECO:0000256" key="10">
    <source>
        <dbReference type="ARBA" id="ARBA00023128"/>
    </source>
</evidence>
<keyword evidence="7 13" id="KW-0809">Transit peptide</keyword>
<keyword evidence="10 13" id="KW-0496">Mitochondrion</keyword>
<evidence type="ECO:0000256" key="2">
    <source>
        <dbReference type="ARBA" id="ARBA00004173"/>
    </source>
</evidence>
<keyword evidence="18" id="KW-1185">Reference proteome</keyword>
<evidence type="ECO:0000256" key="3">
    <source>
        <dbReference type="ARBA" id="ARBA00004717"/>
    </source>
</evidence>
<evidence type="ECO:0000256" key="4">
    <source>
        <dbReference type="ARBA" id="ARBA00007185"/>
    </source>
</evidence>
<dbReference type="Proteomes" id="UP000242457">
    <property type="component" value="Unassembled WGS sequence"/>
</dbReference>
<dbReference type="PRINTS" id="PR00415">
    <property type="entry name" value="ACONITASE"/>
</dbReference>
<evidence type="ECO:0000256" key="11">
    <source>
        <dbReference type="ARBA" id="ARBA00023239"/>
    </source>
</evidence>
<dbReference type="CDD" id="cd01584">
    <property type="entry name" value="AcnA_Mitochondrial"/>
    <property type="match status" value="1"/>
</dbReference>
<feature type="domain" description="Aconitase A/isopropylmalate dehydratase small subunit swivel" evidence="16">
    <location>
        <begin position="590"/>
        <end position="717"/>
    </location>
</feature>
<dbReference type="Pfam" id="PF00694">
    <property type="entry name" value="Aconitase_C"/>
    <property type="match status" value="1"/>
</dbReference>
<keyword evidence="5" id="KW-0816">Tricarboxylic acid cycle</keyword>
<dbReference type="GO" id="GO:0051539">
    <property type="term" value="F:4 iron, 4 sulfur cluster binding"/>
    <property type="evidence" value="ECO:0007669"/>
    <property type="project" value="UniProtKB-UniRule"/>
</dbReference>
<dbReference type="InterPro" id="IPR015928">
    <property type="entry name" value="Aconitase/3IPM_dehydase_swvl"/>
</dbReference>
<dbReference type="InterPro" id="IPR000573">
    <property type="entry name" value="AconitaseA/IPMdHydase_ssu_swvl"/>
</dbReference>
<dbReference type="Pfam" id="PF00330">
    <property type="entry name" value="Aconitase"/>
    <property type="match status" value="1"/>
</dbReference>
<evidence type="ECO:0000256" key="7">
    <source>
        <dbReference type="ARBA" id="ARBA00022946"/>
    </source>
</evidence>
<evidence type="ECO:0000313" key="17">
    <source>
        <dbReference type="EMBL" id="PBC29352.1"/>
    </source>
</evidence>
<evidence type="ECO:0000256" key="5">
    <source>
        <dbReference type="ARBA" id="ARBA00022532"/>
    </source>
</evidence>
<dbReference type="InterPro" id="IPR015931">
    <property type="entry name" value="Acnase/IPM_dHydase_lsu_aba_1/3"/>
</dbReference>
<reference evidence="17 18" key="1">
    <citation type="submission" date="2014-07" db="EMBL/GenBank/DDBJ databases">
        <title>Genomic and transcriptomic analysis on Apis cerana provide comprehensive insights into honey bee biology.</title>
        <authorList>
            <person name="Diao Q."/>
            <person name="Sun L."/>
            <person name="Zheng H."/>
            <person name="Zheng H."/>
            <person name="Xu S."/>
            <person name="Wang S."/>
            <person name="Zeng Z."/>
            <person name="Hu F."/>
            <person name="Su S."/>
            <person name="Wu J."/>
        </authorList>
    </citation>
    <scope>NUCLEOTIDE SEQUENCE [LARGE SCALE GENOMIC DNA]</scope>
    <source>
        <tissue evidence="17">Pupae without intestine</tissue>
    </source>
</reference>
<dbReference type="GO" id="GO:0003994">
    <property type="term" value="F:aconitate hydratase activity"/>
    <property type="evidence" value="ECO:0007669"/>
    <property type="project" value="UniProtKB-EC"/>
</dbReference>
<feature type="region of interest" description="Disordered" evidence="14">
    <location>
        <begin position="535"/>
        <end position="561"/>
    </location>
</feature>
<keyword evidence="9 13" id="KW-0411">Iron-sulfur</keyword>
<dbReference type="EC" id="4.2.1.3" evidence="13"/>
<evidence type="ECO:0000313" key="18">
    <source>
        <dbReference type="Proteomes" id="UP000242457"/>
    </source>
</evidence>
<evidence type="ECO:0000256" key="6">
    <source>
        <dbReference type="ARBA" id="ARBA00022723"/>
    </source>
</evidence>
<feature type="domain" description="Aconitase/3-isopropylmalate dehydratase large subunit alpha/beta/alpha" evidence="15">
    <location>
        <begin position="72"/>
        <end position="509"/>
    </location>
</feature>
<dbReference type="PANTHER" id="PTHR43160:SF3">
    <property type="entry name" value="ACONITATE HYDRATASE, MITOCHONDRIAL"/>
    <property type="match status" value="1"/>
</dbReference>
<comment type="similarity">
    <text evidence="4 13">Belongs to the aconitase/IPM isomerase family.</text>
</comment>
<name>A0A2A3EDI2_APICC</name>
<dbReference type="CDD" id="cd01578">
    <property type="entry name" value="AcnA_Mitochon_Swivel"/>
    <property type="match status" value="1"/>
</dbReference>
<dbReference type="GO" id="GO:0005739">
    <property type="term" value="C:mitochondrion"/>
    <property type="evidence" value="ECO:0007669"/>
    <property type="project" value="UniProtKB-SubCell"/>
</dbReference>
<dbReference type="OrthoDB" id="2224430at2759"/>
<organism evidence="17 18">
    <name type="scientific">Apis cerana cerana</name>
    <name type="common">Oriental honeybee</name>
    <dbReference type="NCBI Taxonomy" id="94128"/>
    <lineage>
        <taxon>Eukaryota</taxon>
        <taxon>Metazoa</taxon>
        <taxon>Ecdysozoa</taxon>
        <taxon>Arthropoda</taxon>
        <taxon>Hexapoda</taxon>
        <taxon>Insecta</taxon>
        <taxon>Pterygota</taxon>
        <taxon>Neoptera</taxon>
        <taxon>Endopterygota</taxon>
        <taxon>Hymenoptera</taxon>
        <taxon>Apocrita</taxon>
        <taxon>Aculeata</taxon>
        <taxon>Apoidea</taxon>
        <taxon>Anthophila</taxon>
        <taxon>Apidae</taxon>
        <taxon>Apis</taxon>
    </lineage>
</organism>